<feature type="transmembrane region" description="Helical" evidence="1">
    <location>
        <begin position="105"/>
        <end position="121"/>
    </location>
</feature>
<keyword evidence="1" id="KW-1133">Transmembrane helix</keyword>
<dbReference type="AlphaFoldDB" id="A0A4Y2RRR0"/>
<dbReference type="Proteomes" id="UP000499080">
    <property type="component" value="Unassembled WGS sequence"/>
</dbReference>
<protein>
    <submittedName>
        <fullName evidence="2">Uncharacterized protein</fullName>
    </submittedName>
</protein>
<keyword evidence="3" id="KW-1185">Reference proteome</keyword>
<evidence type="ECO:0000313" key="2">
    <source>
        <dbReference type="EMBL" id="GBN78512.1"/>
    </source>
</evidence>
<proteinExistence type="predicted"/>
<comment type="caution">
    <text evidence="2">The sequence shown here is derived from an EMBL/GenBank/DDBJ whole genome shotgun (WGS) entry which is preliminary data.</text>
</comment>
<evidence type="ECO:0000313" key="3">
    <source>
        <dbReference type="Proteomes" id="UP000499080"/>
    </source>
</evidence>
<name>A0A4Y2RRR0_ARAVE</name>
<accession>A0A4Y2RRR0</accession>
<sequence>MRYTARSITALPGGKQRSYGSYLENGTRYEKEVSHKIVERLRFSTKIHLESNNAKNKTYKTRIFFVVIFQTCDITTRAKTRKDHLLNNKRRPDGGEHFERRKEKYLLITNCSVFVLTLFWLKSFRNRGQTNPHFARFVHSIMALKVSFLTKSKTLYNFVIDIFPVSCTVFELGTLTLLLVAWWRCNQSHRVEHRHFTIPRHQVCGNSCRRSQFNMR</sequence>
<dbReference type="EMBL" id="BGPR01018203">
    <property type="protein sequence ID" value="GBN78512.1"/>
    <property type="molecule type" value="Genomic_DNA"/>
</dbReference>
<organism evidence="2 3">
    <name type="scientific">Araneus ventricosus</name>
    <name type="common">Orbweaver spider</name>
    <name type="synonym">Epeira ventricosa</name>
    <dbReference type="NCBI Taxonomy" id="182803"/>
    <lineage>
        <taxon>Eukaryota</taxon>
        <taxon>Metazoa</taxon>
        <taxon>Ecdysozoa</taxon>
        <taxon>Arthropoda</taxon>
        <taxon>Chelicerata</taxon>
        <taxon>Arachnida</taxon>
        <taxon>Araneae</taxon>
        <taxon>Araneomorphae</taxon>
        <taxon>Entelegynae</taxon>
        <taxon>Araneoidea</taxon>
        <taxon>Araneidae</taxon>
        <taxon>Araneus</taxon>
    </lineage>
</organism>
<feature type="transmembrane region" description="Helical" evidence="1">
    <location>
        <begin position="162"/>
        <end position="183"/>
    </location>
</feature>
<gene>
    <name evidence="2" type="ORF">AVEN_153502_1</name>
</gene>
<keyword evidence="1" id="KW-0812">Transmembrane</keyword>
<keyword evidence="1" id="KW-0472">Membrane</keyword>
<reference evidence="2 3" key="1">
    <citation type="journal article" date="2019" name="Sci. Rep.">
        <title>Orb-weaving spider Araneus ventricosus genome elucidates the spidroin gene catalogue.</title>
        <authorList>
            <person name="Kono N."/>
            <person name="Nakamura H."/>
            <person name="Ohtoshi R."/>
            <person name="Moran D.A.P."/>
            <person name="Shinohara A."/>
            <person name="Yoshida Y."/>
            <person name="Fujiwara M."/>
            <person name="Mori M."/>
            <person name="Tomita M."/>
            <person name="Arakawa K."/>
        </authorList>
    </citation>
    <scope>NUCLEOTIDE SEQUENCE [LARGE SCALE GENOMIC DNA]</scope>
</reference>
<evidence type="ECO:0000256" key="1">
    <source>
        <dbReference type="SAM" id="Phobius"/>
    </source>
</evidence>